<evidence type="ECO:0008006" key="4">
    <source>
        <dbReference type="Google" id="ProtNLM"/>
    </source>
</evidence>
<protein>
    <recommendedName>
        <fullName evidence="4">Thiocillin family RiPP</fullName>
    </recommendedName>
</protein>
<reference evidence="2 3" key="1">
    <citation type="submission" date="2024-09" db="EMBL/GenBank/DDBJ databases">
        <authorList>
            <person name="Sun Q."/>
            <person name="Mori K."/>
        </authorList>
    </citation>
    <scope>NUCLEOTIDE SEQUENCE [LARGE SCALE GENOMIC DNA]</scope>
    <source>
        <strain evidence="2 3">TBRC 7907</strain>
    </source>
</reference>
<feature type="region of interest" description="Disordered" evidence="1">
    <location>
        <begin position="33"/>
        <end position="55"/>
    </location>
</feature>
<evidence type="ECO:0000256" key="1">
    <source>
        <dbReference type="SAM" id="MobiDB-lite"/>
    </source>
</evidence>
<evidence type="ECO:0000313" key="3">
    <source>
        <dbReference type="Proteomes" id="UP001589693"/>
    </source>
</evidence>
<organism evidence="2 3">
    <name type="scientific">Allokutzneria oryzae</name>
    <dbReference type="NCBI Taxonomy" id="1378989"/>
    <lineage>
        <taxon>Bacteria</taxon>
        <taxon>Bacillati</taxon>
        <taxon>Actinomycetota</taxon>
        <taxon>Actinomycetes</taxon>
        <taxon>Pseudonocardiales</taxon>
        <taxon>Pseudonocardiaceae</taxon>
        <taxon>Allokutzneria</taxon>
    </lineage>
</organism>
<name>A0ABV5ZS31_9PSEU</name>
<sequence length="55" mass="5443">MDITMKEQDIQLDLWAEESDAEVAAACCSGSGSSVASLSSPVSSTSTAGTAGSVC</sequence>
<dbReference type="EMBL" id="JBHLZU010000006">
    <property type="protein sequence ID" value="MFB9903678.1"/>
    <property type="molecule type" value="Genomic_DNA"/>
</dbReference>
<comment type="caution">
    <text evidence="2">The sequence shown here is derived from an EMBL/GenBank/DDBJ whole genome shotgun (WGS) entry which is preliminary data.</text>
</comment>
<dbReference type="RefSeq" id="WP_377850833.1">
    <property type="nucleotide sequence ID" value="NZ_JBHLZU010000006.1"/>
</dbReference>
<accession>A0ABV5ZS31</accession>
<keyword evidence="3" id="KW-1185">Reference proteome</keyword>
<gene>
    <name evidence="2" type="ORF">ACFFQA_06995</name>
</gene>
<proteinExistence type="predicted"/>
<dbReference type="Proteomes" id="UP001589693">
    <property type="component" value="Unassembled WGS sequence"/>
</dbReference>
<evidence type="ECO:0000313" key="2">
    <source>
        <dbReference type="EMBL" id="MFB9903678.1"/>
    </source>
</evidence>